<reference evidence="1" key="2">
    <citation type="journal article" date="2022" name="Res Sq">
        <title>Comparative Genomics Reveals Insights into the Divergent Evolution of Astigmatic Mites and Household Pest Adaptations.</title>
        <authorList>
            <person name="Xiong Q."/>
            <person name="Wan A.T.-Y."/>
            <person name="Liu X.-Y."/>
            <person name="Fung C.S.-H."/>
            <person name="Xiao X."/>
            <person name="Malainual N."/>
            <person name="Hou J."/>
            <person name="Wang L."/>
            <person name="Wang M."/>
            <person name="Yang K."/>
            <person name="Cui Y."/>
            <person name="Leung E."/>
            <person name="Nong W."/>
            <person name="Shin S.-K."/>
            <person name="Au S."/>
            <person name="Jeong K.Y."/>
            <person name="Chew F.T."/>
            <person name="Hui J."/>
            <person name="Leung T.F."/>
            <person name="Tungtrongchitr A."/>
            <person name="Zhong N."/>
            <person name="Liu Z."/>
            <person name="Tsui S."/>
        </authorList>
    </citation>
    <scope>NUCLEOTIDE SEQUENCE</scope>
    <source>
        <strain evidence="1">Derf</strain>
        <tissue evidence="1">Whole organism</tissue>
    </source>
</reference>
<sequence length="56" mass="6789">MAYVDGWNKPTAEFNKFRYISSSAKSSEIRWWMIYDDDDNDGNTLVRRIYDEIYKI</sequence>
<protein>
    <submittedName>
        <fullName evidence="1">Uncharacterized protein</fullName>
    </submittedName>
</protein>
<reference evidence="1" key="1">
    <citation type="submission" date="2013-05" db="EMBL/GenBank/DDBJ databases">
        <authorList>
            <person name="Yim A.K.Y."/>
            <person name="Chan T.F."/>
            <person name="Ji K.M."/>
            <person name="Liu X.Y."/>
            <person name="Zhou J.W."/>
            <person name="Li R.Q."/>
            <person name="Yang K.Y."/>
            <person name="Li J."/>
            <person name="Li M."/>
            <person name="Law P.T.W."/>
            <person name="Wu Y.L."/>
            <person name="Cai Z.L."/>
            <person name="Qin H."/>
            <person name="Bao Y."/>
            <person name="Leung R.K.K."/>
            <person name="Ng P.K.S."/>
            <person name="Zou J."/>
            <person name="Zhong X.J."/>
            <person name="Ran P.X."/>
            <person name="Zhong N.S."/>
            <person name="Liu Z.G."/>
            <person name="Tsui S.K.W."/>
        </authorList>
    </citation>
    <scope>NUCLEOTIDE SEQUENCE</scope>
    <source>
        <strain evidence="1">Derf</strain>
        <tissue evidence="1">Whole organism</tissue>
    </source>
</reference>
<evidence type="ECO:0000313" key="1">
    <source>
        <dbReference type="EMBL" id="KAH9521924.1"/>
    </source>
</evidence>
<gene>
    <name evidence="1" type="ORF">DERF_005537</name>
</gene>
<dbReference type="AlphaFoldDB" id="A0A922I8F0"/>
<feature type="non-terminal residue" evidence="1">
    <location>
        <position position="1"/>
    </location>
</feature>
<organism evidence="1 2">
    <name type="scientific">Dermatophagoides farinae</name>
    <name type="common">American house dust mite</name>
    <dbReference type="NCBI Taxonomy" id="6954"/>
    <lineage>
        <taxon>Eukaryota</taxon>
        <taxon>Metazoa</taxon>
        <taxon>Ecdysozoa</taxon>
        <taxon>Arthropoda</taxon>
        <taxon>Chelicerata</taxon>
        <taxon>Arachnida</taxon>
        <taxon>Acari</taxon>
        <taxon>Acariformes</taxon>
        <taxon>Sarcoptiformes</taxon>
        <taxon>Astigmata</taxon>
        <taxon>Psoroptidia</taxon>
        <taxon>Analgoidea</taxon>
        <taxon>Pyroglyphidae</taxon>
        <taxon>Dermatophagoidinae</taxon>
        <taxon>Dermatophagoides</taxon>
    </lineage>
</organism>
<keyword evidence="2" id="KW-1185">Reference proteome</keyword>
<dbReference type="Proteomes" id="UP000790347">
    <property type="component" value="Unassembled WGS sequence"/>
</dbReference>
<name>A0A922I8F0_DERFA</name>
<comment type="caution">
    <text evidence="1">The sequence shown here is derived from an EMBL/GenBank/DDBJ whole genome shotgun (WGS) entry which is preliminary data.</text>
</comment>
<evidence type="ECO:0000313" key="2">
    <source>
        <dbReference type="Proteomes" id="UP000790347"/>
    </source>
</evidence>
<dbReference type="EMBL" id="ASGP02000002">
    <property type="protein sequence ID" value="KAH9521924.1"/>
    <property type="molecule type" value="Genomic_DNA"/>
</dbReference>
<proteinExistence type="predicted"/>
<accession>A0A922I8F0</accession>